<evidence type="ECO:0000256" key="1">
    <source>
        <dbReference type="SAM" id="Phobius"/>
    </source>
</evidence>
<keyword evidence="1" id="KW-1133">Transmembrane helix</keyword>
<keyword evidence="1" id="KW-0812">Transmembrane</keyword>
<accession>A0ABQ4YNI5</accession>
<evidence type="ECO:0000313" key="2">
    <source>
        <dbReference type="EMBL" id="GJS79424.1"/>
    </source>
</evidence>
<proteinExistence type="predicted"/>
<gene>
    <name evidence="2" type="ORF">Tco_0729305</name>
</gene>
<reference evidence="2" key="2">
    <citation type="submission" date="2022-01" db="EMBL/GenBank/DDBJ databases">
        <authorList>
            <person name="Yamashiro T."/>
            <person name="Shiraishi A."/>
            <person name="Satake H."/>
            <person name="Nakayama K."/>
        </authorList>
    </citation>
    <scope>NUCLEOTIDE SEQUENCE</scope>
</reference>
<dbReference type="EMBL" id="BQNB010010596">
    <property type="protein sequence ID" value="GJS79424.1"/>
    <property type="molecule type" value="Genomic_DNA"/>
</dbReference>
<keyword evidence="1" id="KW-0472">Membrane</keyword>
<dbReference type="Proteomes" id="UP001151760">
    <property type="component" value="Unassembled WGS sequence"/>
</dbReference>
<reference evidence="2" key="1">
    <citation type="journal article" date="2022" name="Int. J. Mol. Sci.">
        <title>Draft Genome of Tanacetum Coccineum: Genomic Comparison of Closely Related Tanacetum-Family Plants.</title>
        <authorList>
            <person name="Yamashiro T."/>
            <person name="Shiraishi A."/>
            <person name="Nakayama K."/>
            <person name="Satake H."/>
        </authorList>
    </citation>
    <scope>NUCLEOTIDE SEQUENCE</scope>
</reference>
<feature type="transmembrane region" description="Helical" evidence="1">
    <location>
        <begin position="84"/>
        <end position="104"/>
    </location>
</feature>
<name>A0ABQ4YNI5_9ASTR</name>
<evidence type="ECO:0000313" key="3">
    <source>
        <dbReference type="Proteomes" id="UP001151760"/>
    </source>
</evidence>
<organism evidence="2 3">
    <name type="scientific">Tanacetum coccineum</name>
    <dbReference type="NCBI Taxonomy" id="301880"/>
    <lineage>
        <taxon>Eukaryota</taxon>
        <taxon>Viridiplantae</taxon>
        <taxon>Streptophyta</taxon>
        <taxon>Embryophyta</taxon>
        <taxon>Tracheophyta</taxon>
        <taxon>Spermatophyta</taxon>
        <taxon>Magnoliopsida</taxon>
        <taxon>eudicotyledons</taxon>
        <taxon>Gunneridae</taxon>
        <taxon>Pentapetalae</taxon>
        <taxon>asterids</taxon>
        <taxon>campanulids</taxon>
        <taxon>Asterales</taxon>
        <taxon>Asteraceae</taxon>
        <taxon>Asteroideae</taxon>
        <taxon>Anthemideae</taxon>
        <taxon>Anthemidinae</taxon>
        <taxon>Tanacetum</taxon>
    </lineage>
</organism>
<comment type="caution">
    <text evidence="2">The sequence shown here is derived from an EMBL/GenBank/DDBJ whole genome shotgun (WGS) entry which is preliminary data.</text>
</comment>
<feature type="transmembrane region" description="Helical" evidence="1">
    <location>
        <begin position="51"/>
        <end position="77"/>
    </location>
</feature>
<protein>
    <submittedName>
        <fullName evidence="2">Uncharacterized protein</fullName>
    </submittedName>
</protein>
<keyword evidence="3" id="KW-1185">Reference proteome</keyword>
<sequence>MSVLVPQHDKLLTLAAGCFQWLALCFCSSWKASNIPTVFSWDDSISPEGFLPSILLLVVIIVAVVVVVIVTVVLVAVVIGGSSIIKLSFVFIGSLHRIILGYLIH</sequence>